<dbReference type="Proteomes" id="UP001377337">
    <property type="component" value="Chromosome"/>
</dbReference>
<sequence>MKHPYSGKEAAFATMHRKEEIAVPVFAELQISLRVPQNINTDELGTFTGETERKQPPLETARLKAKLGMKRLGLPYGLASEGSFGPCRFFPFVGEDCEIFLWIDEILGIEIHEQVISTATNFSSATVSSLETAETFLKKADFPSHSLIIRPNQMTEPVFYKGICGRKELDEAIAECTAISKDQLAMIQTDMRAHHNPMRQKVIHEAARKLVKRMGSLCPECGCPGWGVSKTVAGLPCELCHIPTAMVKEEIFSCKACTYSRTEKRSDGKTEAGAMYCVICNP</sequence>
<dbReference type="InterPro" id="IPR046612">
    <property type="entry name" value="DUF6671"/>
</dbReference>
<dbReference type="Pfam" id="PF20376">
    <property type="entry name" value="DUF6671"/>
    <property type="match status" value="1"/>
</dbReference>
<proteinExistence type="predicted"/>
<accession>A0ABZ2NKA8</accession>
<organism evidence="2 3">
    <name type="scientific">Metabacillus sediminis</name>
    <dbReference type="NCBI Taxonomy" id="3117746"/>
    <lineage>
        <taxon>Bacteria</taxon>
        <taxon>Bacillati</taxon>
        <taxon>Bacillota</taxon>
        <taxon>Bacilli</taxon>
        <taxon>Bacillales</taxon>
        <taxon>Bacillaceae</taxon>
        <taxon>Metabacillus</taxon>
    </lineage>
</organism>
<evidence type="ECO:0000313" key="2">
    <source>
        <dbReference type="EMBL" id="WXB97635.1"/>
    </source>
</evidence>
<dbReference type="EMBL" id="CP147407">
    <property type="protein sequence ID" value="WXB97635.1"/>
    <property type="molecule type" value="Genomic_DNA"/>
</dbReference>
<evidence type="ECO:0000259" key="1">
    <source>
        <dbReference type="Pfam" id="PF20376"/>
    </source>
</evidence>
<reference evidence="2 3" key="1">
    <citation type="submission" date="2024-02" db="EMBL/GenBank/DDBJ databases">
        <title>Seven novel Bacillus-like species.</title>
        <authorList>
            <person name="Liu G."/>
        </authorList>
    </citation>
    <scope>NUCLEOTIDE SEQUENCE [LARGE SCALE GENOMIC DNA]</scope>
    <source>
        <strain evidence="2 3">FJAT-52054</strain>
    </source>
</reference>
<evidence type="ECO:0000313" key="3">
    <source>
        <dbReference type="Proteomes" id="UP001377337"/>
    </source>
</evidence>
<feature type="domain" description="DUF6671" evidence="1">
    <location>
        <begin position="64"/>
        <end position="282"/>
    </location>
</feature>
<keyword evidence="3" id="KW-1185">Reference proteome</keyword>
<dbReference type="RefSeq" id="WP_338780207.1">
    <property type="nucleotide sequence ID" value="NZ_CP147407.1"/>
</dbReference>
<gene>
    <name evidence="2" type="ORF">WCV65_03785</name>
</gene>
<protein>
    <submittedName>
        <fullName evidence="2">DUF6671 family protein</fullName>
    </submittedName>
</protein>
<name>A0ABZ2NKA8_9BACI</name>